<dbReference type="PANTHER" id="PTHR31286">
    <property type="entry name" value="GLYCINE-RICH CELL WALL STRUCTURAL PROTEIN 1.8-LIKE"/>
    <property type="match status" value="1"/>
</dbReference>
<comment type="caution">
    <text evidence="3">The sequence shown here is derived from an EMBL/GenBank/DDBJ whole genome shotgun (WGS) entry which is preliminary data.</text>
</comment>
<proteinExistence type="predicted"/>
<dbReference type="InterPro" id="IPR025558">
    <property type="entry name" value="DUF4283"/>
</dbReference>
<dbReference type="EMBL" id="JAATIQ010000037">
    <property type="protein sequence ID" value="KAF4396097.1"/>
    <property type="molecule type" value="Genomic_DNA"/>
</dbReference>
<evidence type="ECO:0000256" key="1">
    <source>
        <dbReference type="SAM" id="MobiDB-lite"/>
    </source>
</evidence>
<dbReference type="AlphaFoldDB" id="A0A7J6HLH0"/>
<dbReference type="Proteomes" id="UP000583929">
    <property type="component" value="Unassembled WGS sequence"/>
</dbReference>
<reference evidence="3 4" key="1">
    <citation type="journal article" date="2020" name="bioRxiv">
        <title>Sequence and annotation of 42 cannabis genomes reveals extensive copy number variation in cannabinoid synthesis and pathogen resistance genes.</title>
        <authorList>
            <person name="Mckernan K.J."/>
            <person name="Helbert Y."/>
            <person name="Kane L.T."/>
            <person name="Ebling H."/>
            <person name="Zhang L."/>
            <person name="Liu B."/>
            <person name="Eaton Z."/>
            <person name="Mclaughlin S."/>
            <person name="Kingan S."/>
            <person name="Baybayan P."/>
            <person name="Concepcion G."/>
            <person name="Jordan M."/>
            <person name="Riva A."/>
            <person name="Barbazuk W."/>
            <person name="Harkins T."/>
        </authorList>
    </citation>
    <scope>NUCLEOTIDE SEQUENCE [LARGE SCALE GENOMIC DNA]</scope>
    <source>
        <strain evidence="4">cv. Jamaican Lion 4</strain>
        <tissue evidence="3">Leaf</tissue>
    </source>
</reference>
<feature type="compositionally biased region" description="Basic and acidic residues" evidence="1">
    <location>
        <begin position="346"/>
        <end position="357"/>
    </location>
</feature>
<name>A0A7J6HLH0_CANSA</name>
<dbReference type="PANTHER" id="PTHR31286:SF167">
    <property type="entry name" value="OS09G0268800 PROTEIN"/>
    <property type="match status" value="1"/>
</dbReference>
<evidence type="ECO:0000259" key="2">
    <source>
        <dbReference type="Pfam" id="PF14111"/>
    </source>
</evidence>
<feature type="domain" description="DUF4283" evidence="2">
    <location>
        <begin position="40"/>
        <end position="118"/>
    </location>
</feature>
<evidence type="ECO:0000313" key="4">
    <source>
        <dbReference type="Proteomes" id="UP000583929"/>
    </source>
</evidence>
<organism evidence="3 4">
    <name type="scientific">Cannabis sativa</name>
    <name type="common">Hemp</name>
    <name type="synonym">Marijuana</name>
    <dbReference type="NCBI Taxonomy" id="3483"/>
    <lineage>
        <taxon>Eukaryota</taxon>
        <taxon>Viridiplantae</taxon>
        <taxon>Streptophyta</taxon>
        <taxon>Embryophyta</taxon>
        <taxon>Tracheophyta</taxon>
        <taxon>Spermatophyta</taxon>
        <taxon>Magnoliopsida</taxon>
        <taxon>eudicotyledons</taxon>
        <taxon>Gunneridae</taxon>
        <taxon>Pentapetalae</taxon>
        <taxon>rosids</taxon>
        <taxon>fabids</taxon>
        <taxon>Rosales</taxon>
        <taxon>Cannabaceae</taxon>
        <taxon>Cannabis</taxon>
    </lineage>
</organism>
<keyword evidence="4" id="KW-1185">Reference proteome</keyword>
<dbReference type="Pfam" id="PF14111">
    <property type="entry name" value="DUF4283"/>
    <property type="match status" value="1"/>
</dbReference>
<feature type="region of interest" description="Disordered" evidence="1">
    <location>
        <begin position="337"/>
        <end position="373"/>
    </location>
</feature>
<evidence type="ECO:0000313" key="3">
    <source>
        <dbReference type="EMBL" id="KAF4396097.1"/>
    </source>
</evidence>
<protein>
    <recommendedName>
        <fullName evidence="2">DUF4283 domain-containing protein</fullName>
    </recommendedName>
</protein>
<dbReference type="InterPro" id="IPR040256">
    <property type="entry name" value="At4g02000-like"/>
</dbReference>
<accession>A0A7J6HLH0</accession>
<gene>
    <name evidence="3" type="ORF">G4B88_020734</name>
</gene>
<sequence length="612" mass="67957">MAGVDCSNSVDDLVNLTNKLVVEQEDDWEVNEDAATDFGERSLMGRIVAKRGISANLFQSMFNRIWRNVSNWKVKVLDGSTDTNLVGISFQSKQDAQWVLDKQPWIFNGGFLILEEWPRSGNWQDAKLDKVFSWVRIRGFPLKVFTLNNVKRFSSMAGEVVDIKWSSTQQVFLNNYVRVRIGFPLVHSIFVGRFIPSNGSKVWVQIKFEKLPLLYFKCGVWGHEQVDCAQEMAMESDVDGRLVPKYGSWLKEEDSVANGFRAFDLRNNVEDGAGAVDVDVNRRDDVETAYRGETQCPGDVLRPVEGGANGGAPMMVEQGMGSFPLSDVEGVVGSVHRGNGIEGDDEVARNGLDRPNWREGSSSSVDTSERTRKGGSIVGEAYCEPIDGVFDQKKRKCGGFGSSVQSRESAGFEGLRSSFKGKEVVQEIDDGGAGGGFARGEAISQTVVGGDFVVSTTGEGILDNGSLVEFSNFWVVDRVGLSGGLIHMWKDDINRVDSSSPGHIASVVTREGFQPWFLTSVTGGSIRNSRRSRFHFEEAWCEEDECKALVHRVWEREGGVCSASGFKRKSTKCGVELKRWNINRKKQPNEEMIAEWFVGSRGQSDVALHEKW</sequence>